<dbReference type="EMBL" id="CAJJDO010000119">
    <property type="protein sequence ID" value="CAD8198682.1"/>
    <property type="molecule type" value="Genomic_DNA"/>
</dbReference>
<organism evidence="1 2">
    <name type="scientific">Paramecium pentaurelia</name>
    <dbReference type="NCBI Taxonomy" id="43138"/>
    <lineage>
        <taxon>Eukaryota</taxon>
        <taxon>Sar</taxon>
        <taxon>Alveolata</taxon>
        <taxon>Ciliophora</taxon>
        <taxon>Intramacronucleata</taxon>
        <taxon>Oligohymenophorea</taxon>
        <taxon>Peniculida</taxon>
        <taxon>Parameciidae</taxon>
        <taxon>Paramecium</taxon>
    </lineage>
</organism>
<evidence type="ECO:0000313" key="1">
    <source>
        <dbReference type="EMBL" id="CAD8198682.1"/>
    </source>
</evidence>
<evidence type="ECO:0000313" key="2">
    <source>
        <dbReference type="Proteomes" id="UP000689195"/>
    </source>
</evidence>
<dbReference type="AlphaFoldDB" id="A0A8S1XD04"/>
<comment type="caution">
    <text evidence="1">The sequence shown here is derived from an EMBL/GenBank/DDBJ whole genome shotgun (WGS) entry which is preliminary data.</text>
</comment>
<proteinExistence type="predicted"/>
<accession>A0A8S1XD04</accession>
<dbReference type="Proteomes" id="UP000689195">
    <property type="component" value="Unassembled WGS sequence"/>
</dbReference>
<keyword evidence="2" id="KW-1185">Reference proteome</keyword>
<sequence>MLLITIHQKQIEYLEDKVGINSNDLDSPYQILLGIDFVASLQKFIESLDTNILRIMEYLIQSNCFMKRQQFLYEMVVDRQEL</sequence>
<gene>
    <name evidence="1" type="ORF">PPENT_87.1.T1190123</name>
</gene>
<name>A0A8S1XD04_9CILI</name>
<protein>
    <submittedName>
        <fullName evidence="1">Uncharacterized protein</fullName>
    </submittedName>
</protein>
<reference evidence="1" key="1">
    <citation type="submission" date="2021-01" db="EMBL/GenBank/DDBJ databases">
        <authorList>
            <consortium name="Genoscope - CEA"/>
            <person name="William W."/>
        </authorList>
    </citation>
    <scope>NUCLEOTIDE SEQUENCE</scope>
</reference>